<dbReference type="EMBL" id="CM008050">
    <property type="protein sequence ID" value="PVH38491.1"/>
    <property type="molecule type" value="Genomic_DNA"/>
</dbReference>
<dbReference type="Gramene" id="PVH38491">
    <property type="protein sequence ID" value="PVH38491"/>
    <property type="gene ID" value="PAHAL_5G271000"/>
</dbReference>
<protein>
    <submittedName>
        <fullName evidence="2">Uncharacterized protein</fullName>
    </submittedName>
</protein>
<dbReference type="AlphaFoldDB" id="A0A2T8ILE7"/>
<proteinExistence type="predicted"/>
<feature type="region of interest" description="Disordered" evidence="1">
    <location>
        <begin position="31"/>
        <end position="50"/>
    </location>
</feature>
<gene>
    <name evidence="2" type="ORF">PAHAL_5G271000</name>
</gene>
<accession>A0A2T8ILE7</accession>
<evidence type="ECO:0000256" key="1">
    <source>
        <dbReference type="SAM" id="MobiDB-lite"/>
    </source>
</evidence>
<reference evidence="2" key="1">
    <citation type="submission" date="2018-04" db="EMBL/GenBank/DDBJ databases">
        <title>WGS assembly of Panicum hallii.</title>
        <authorList>
            <person name="Lovell J."/>
            <person name="Jenkins J."/>
            <person name="Lowry D."/>
            <person name="Mamidi S."/>
            <person name="Sreedasyam A."/>
            <person name="Weng X."/>
            <person name="Barry K."/>
            <person name="Bonette J."/>
            <person name="Campitelli B."/>
            <person name="Daum C."/>
            <person name="Gordon S."/>
            <person name="Gould B."/>
            <person name="Lipzen A."/>
            <person name="Macqueen A."/>
            <person name="Palacio-Mejia J."/>
            <person name="Plott C."/>
            <person name="Shakirov E."/>
            <person name="Shu S."/>
            <person name="Yoshinaga Y."/>
            <person name="Zane M."/>
            <person name="Rokhsar D."/>
            <person name="Grimwood J."/>
            <person name="Schmutz J."/>
            <person name="Juenger T."/>
        </authorList>
    </citation>
    <scope>NUCLEOTIDE SEQUENCE [LARGE SCALE GENOMIC DNA]</scope>
    <source>
        <strain evidence="2">FIL2</strain>
    </source>
</reference>
<sequence length="67" mass="7206">MKNRNIALLFWNHEAKAKKIASSSPSIPVPVIDDGNGTGSTPTPIVCDGSTPVVDDGNTIRLYWILL</sequence>
<name>A0A2T8ILE7_9POAL</name>
<organism evidence="2">
    <name type="scientific">Panicum hallii</name>
    <dbReference type="NCBI Taxonomy" id="206008"/>
    <lineage>
        <taxon>Eukaryota</taxon>
        <taxon>Viridiplantae</taxon>
        <taxon>Streptophyta</taxon>
        <taxon>Embryophyta</taxon>
        <taxon>Tracheophyta</taxon>
        <taxon>Spermatophyta</taxon>
        <taxon>Magnoliopsida</taxon>
        <taxon>Liliopsida</taxon>
        <taxon>Poales</taxon>
        <taxon>Poaceae</taxon>
        <taxon>PACMAD clade</taxon>
        <taxon>Panicoideae</taxon>
        <taxon>Panicodae</taxon>
        <taxon>Paniceae</taxon>
        <taxon>Panicinae</taxon>
        <taxon>Panicum</taxon>
        <taxon>Panicum sect. Panicum</taxon>
    </lineage>
</organism>
<dbReference type="Proteomes" id="UP000243499">
    <property type="component" value="Chromosome 5"/>
</dbReference>
<evidence type="ECO:0000313" key="2">
    <source>
        <dbReference type="EMBL" id="PVH38491.1"/>
    </source>
</evidence>